<dbReference type="Pfam" id="PF12833">
    <property type="entry name" value="HTH_18"/>
    <property type="match status" value="1"/>
</dbReference>
<dbReference type="InterPro" id="IPR003313">
    <property type="entry name" value="AraC-bd"/>
</dbReference>
<dbReference type="OrthoDB" id="9813413at2"/>
<dbReference type="InterPro" id="IPR018062">
    <property type="entry name" value="HTH_AraC-typ_CS"/>
</dbReference>
<proteinExistence type="predicted"/>
<keyword evidence="1" id="KW-0805">Transcription regulation</keyword>
<dbReference type="Gene3D" id="2.60.120.280">
    <property type="entry name" value="Regulatory protein AraC"/>
    <property type="match status" value="1"/>
</dbReference>
<evidence type="ECO:0000313" key="5">
    <source>
        <dbReference type="EMBL" id="KRM03843.1"/>
    </source>
</evidence>
<evidence type="ECO:0000313" key="6">
    <source>
        <dbReference type="Proteomes" id="UP000051307"/>
    </source>
</evidence>
<keyword evidence="3" id="KW-0804">Transcription</keyword>
<dbReference type="eggNOG" id="COG2207">
    <property type="taxonomic scope" value="Bacteria"/>
</dbReference>
<dbReference type="Gene3D" id="1.10.10.60">
    <property type="entry name" value="Homeodomain-like"/>
    <property type="match status" value="2"/>
</dbReference>
<feature type="domain" description="HTH araC/xylS-type" evidence="4">
    <location>
        <begin position="174"/>
        <end position="272"/>
    </location>
</feature>
<accession>A0A0R1VLS1</accession>
<dbReference type="InterPro" id="IPR037923">
    <property type="entry name" value="HTH-like"/>
</dbReference>
<dbReference type="PROSITE" id="PS01124">
    <property type="entry name" value="HTH_ARAC_FAMILY_2"/>
    <property type="match status" value="1"/>
</dbReference>
<reference evidence="5 6" key="1">
    <citation type="journal article" date="2015" name="Genome Announc.">
        <title>Expanding the biotechnology potential of lactobacilli through comparative genomics of 213 strains and associated genera.</title>
        <authorList>
            <person name="Sun Z."/>
            <person name="Harris H.M."/>
            <person name="McCann A."/>
            <person name="Guo C."/>
            <person name="Argimon S."/>
            <person name="Zhang W."/>
            <person name="Yang X."/>
            <person name="Jeffery I.B."/>
            <person name="Cooney J.C."/>
            <person name="Kagawa T.F."/>
            <person name="Liu W."/>
            <person name="Song Y."/>
            <person name="Salvetti E."/>
            <person name="Wrobel A."/>
            <person name="Rasinkangas P."/>
            <person name="Parkhill J."/>
            <person name="Rea M.C."/>
            <person name="O'Sullivan O."/>
            <person name="Ritari J."/>
            <person name="Douillard F.P."/>
            <person name="Paul Ross R."/>
            <person name="Yang R."/>
            <person name="Briner A.E."/>
            <person name="Felis G.E."/>
            <person name="de Vos W.M."/>
            <person name="Barrangou R."/>
            <person name="Klaenhammer T.R."/>
            <person name="Caufield P.W."/>
            <person name="Cui Y."/>
            <person name="Zhang H."/>
            <person name="O'Toole P.W."/>
        </authorList>
    </citation>
    <scope>NUCLEOTIDE SEQUENCE [LARGE SCALE GENOMIC DNA]</scope>
    <source>
        <strain evidence="5 6">DSM 16761</strain>
    </source>
</reference>
<organism evidence="5 6">
    <name type="scientific">Lactobacillus kitasatonis DSM 16761 = JCM 1039</name>
    <dbReference type="NCBI Taxonomy" id="1423767"/>
    <lineage>
        <taxon>Bacteria</taxon>
        <taxon>Bacillati</taxon>
        <taxon>Bacillota</taxon>
        <taxon>Bacilli</taxon>
        <taxon>Lactobacillales</taxon>
        <taxon>Lactobacillaceae</taxon>
        <taxon>Lactobacillus</taxon>
    </lineage>
</organism>
<dbReference type="GO" id="GO:0043565">
    <property type="term" value="F:sequence-specific DNA binding"/>
    <property type="evidence" value="ECO:0007669"/>
    <property type="project" value="InterPro"/>
</dbReference>
<dbReference type="InterPro" id="IPR009057">
    <property type="entry name" value="Homeodomain-like_sf"/>
</dbReference>
<dbReference type="PANTHER" id="PTHR43280">
    <property type="entry name" value="ARAC-FAMILY TRANSCRIPTIONAL REGULATOR"/>
    <property type="match status" value="1"/>
</dbReference>
<evidence type="ECO:0000256" key="2">
    <source>
        <dbReference type="ARBA" id="ARBA00023125"/>
    </source>
</evidence>
<evidence type="ECO:0000256" key="1">
    <source>
        <dbReference type="ARBA" id="ARBA00023015"/>
    </source>
</evidence>
<dbReference type="SUPFAM" id="SSF46689">
    <property type="entry name" value="Homeodomain-like"/>
    <property type="match status" value="2"/>
</dbReference>
<dbReference type="GO" id="GO:0003700">
    <property type="term" value="F:DNA-binding transcription factor activity"/>
    <property type="evidence" value="ECO:0007669"/>
    <property type="project" value="InterPro"/>
</dbReference>
<comment type="caution">
    <text evidence="5">The sequence shown here is derived from an EMBL/GenBank/DDBJ whole genome shotgun (WGS) entry which is preliminary data.</text>
</comment>
<protein>
    <recommendedName>
        <fullName evidence="4">HTH araC/xylS-type domain-containing protein</fullName>
    </recommendedName>
</protein>
<gene>
    <name evidence="5" type="ORF">FC59_GL001015</name>
</gene>
<dbReference type="Pfam" id="PF02311">
    <property type="entry name" value="AraC_binding"/>
    <property type="match status" value="1"/>
</dbReference>
<name>A0A0R1VLS1_9LACO</name>
<dbReference type="PANTHER" id="PTHR43280:SF2">
    <property type="entry name" value="HTH-TYPE TRANSCRIPTIONAL REGULATOR EXSA"/>
    <property type="match status" value="1"/>
</dbReference>
<evidence type="ECO:0000256" key="3">
    <source>
        <dbReference type="ARBA" id="ARBA00023163"/>
    </source>
</evidence>
<dbReference type="CDD" id="cd06986">
    <property type="entry name" value="cupin_MmsR-like_N"/>
    <property type="match status" value="1"/>
</dbReference>
<dbReference type="Proteomes" id="UP000051307">
    <property type="component" value="Unassembled WGS sequence"/>
</dbReference>
<sequence>MTYRWGFNNLSYNGQFYVSSGGFEKAKPTHHYGPIGRSGYMIHCVTSGHGIFISDGKTYHVKKGDMFFIQPHKTIVMKADQDDPWSYYWIRFIGNLASKYMDRINLTYKNPIMNVKDLPGVYDRVIGIVEYSKNKGPKDFYYQAKVLEILDLLEKKYPKNTNKRSQLSKDDICKVAIQYIRNHYDEQISVHDLVSYLNIDRTYLYRIFMRKHNMSPQEYINQYRLQKASELLKSPEGTIESVAYSSGFKTYQSFFKMFKKYYAISPLAFREKYVLKDTVSEIKKKNNL</sequence>
<evidence type="ECO:0000259" key="4">
    <source>
        <dbReference type="PROSITE" id="PS01124"/>
    </source>
</evidence>
<dbReference type="PATRIC" id="fig|1423767.3.peg.1051"/>
<dbReference type="InterPro" id="IPR018060">
    <property type="entry name" value="HTH_AraC"/>
</dbReference>
<dbReference type="AlphaFoldDB" id="A0A0R1VLS1"/>
<dbReference type="RefSeq" id="WP_025014997.1">
    <property type="nucleotide sequence ID" value="NZ_AZFU01000025.1"/>
</dbReference>
<dbReference type="SUPFAM" id="SSF51215">
    <property type="entry name" value="Regulatory protein AraC"/>
    <property type="match status" value="1"/>
</dbReference>
<keyword evidence="2" id="KW-0238">DNA-binding</keyword>
<dbReference type="EMBL" id="AZFU01000025">
    <property type="protein sequence ID" value="KRM03843.1"/>
    <property type="molecule type" value="Genomic_DNA"/>
</dbReference>
<dbReference type="PROSITE" id="PS00041">
    <property type="entry name" value="HTH_ARAC_FAMILY_1"/>
    <property type="match status" value="1"/>
</dbReference>
<dbReference type="SMART" id="SM00342">
    <property type="entry name" value="HTH_ARAC"/>
    <property type="match status" value="1"/>
</dbReference>